<protein>
    <submittedName>
        <fullName evidence="1">Uncharacterized protein</fullName>
    </submittedName>
</protein>
<dbReference type="AlphaFoldDB" id="A0AAV0Z6G4"/>
<gene>
    <name evidence="1" type="ORF">VFH_I030360</name>
</gene>
<evidence type="ECO:0000313" key="2">
    <source>
        <dbReference type="Proteomes" id="UP001157006"/>
    </source>
</evidence>
<keyword evidence="2" id="KW-1185">Reference proteome</keyword>
<dbReference type="EMBL" id="OX451735">
    <property type="protein sequence ID" value="CAI8592257.1"/>
    <property type="molecule type" value="Genomic_DNA"/>
</dbReference>
<organism evidence="1 2">
    <name type="scientific">Vicia faba</name>
    <name type="common">Broad bean</name>
    <name type="synonym">Faba vulgaris</name>
    <dbReference type="NCBI Taxonomy" id="3906"/>
    <lineage>
        <taxon>Eukaryota</taxon>
        <taxon>Viridiplantae</taxon>
        <taxon>Streptophyta</taxon>
        <taxon>Embryophyta</taxon>
        <taxon>Tracheophyta</taxon>
        <taxon>Spermatophyta</taxon>
        <taxon>Magnoliopsida</taxon>
        <taxon>eudicotyledons</taxon>
        <taxon>Gunneridae</taxon>
        <taxon>Pentapetalae</taxon>
        <taxon>rosids</taxon>
        <taxon>fabids</taxon>
        <taxon>Fabales</taxon>
        <taxon>Fabaceae</taxon>
        <taxon>Papilionoideae</taxon>
        <taxon>50 kb inversion clade</taxon>
        <taxon>NPAAA clade</taxon>
        <taxon>Hologalegina</taxon>
        <taxon>IRL clade</taxon>
        <taxon>Fabeae</taxon>
        <taxon>Vicia</taxon>
    </lineage>
</organism>
<evidence type="ECO:0000313" key="1">
    <source>
        <dbReference type="EMBL" id="CAI8592257.1"/>
    </source>
</evidence>
<proteinExistence type="predicted"/>
<dbReference type="Proteomes" id="UP001157006">
    <property type="component" value="Chromosome 1S"/>
</dbReference>
<accession>A0AAV0Z6G4</accession>
<sequence>MLRQLPHRSVGPSIMTHLNIHNNLQSVRPATSFHHQQHLFLHCYKWCGYPCLRIASIWHFWSCACLGAGDDWKSFRRPPRMCLQFRVTLSPLSWLVTGINPQSVVHR</sequence>
<reference evidence="1 2" key="1">
    <citation type="submission" date="2023-01" db="EMBL/GenBank/DDBJ databases">
        <authorList>
            <person name="Kreplak J."/>
        </authorList>
    </citation>
    <scope>NUCLEOTIDE SEQUENCE [LARGE SCALE GENOMIC DNA]</scope>
</reference>
<name>A0AAV0Z6G4_VICFA</name>